<dbReference type="InterPro" id="IPR010982">
    <property type="entry name" value="Lambda_DNA-bd_dom_sf"/>
</dbReference>
<dbReference type="AlphaFoldDB" id="A0A1M5AW55"/>
<keyword evidence="2" id="KW-1185">Reference proteome</keyword>
<reference evidence="1 2" key="1">
    <citation type="submission" date="2016-11" db="EMBL/GenBank/DDBJ databases">
        <authorList>
            <person name="Jaros S."/>
            <person name="Januszkiewicz K."/>
            <person name="Wedrychowicz H."/>
        </authorList>
    </citation>
    <scope>NUCLEOTIDE SEQUENCE [LARGE SCALE GENOMIC DNA]</scope>
    <source>
        <strain evidence="1 2">DSM 44666</strain>
    </source>
</reference>
<name>A0A1M5AW55_9BACL</name>
<dbReference type="SUPFAM" id="SSF47413">
    <property type="entry name" value="lambda repressor-like DNA-binding domains"/>
    <property type="match status" value="1"/>
</dbReference>
<organism evidence="1 2">
    <name type="scientific">Seinonella peptonophila</name>
    <dbReference type="NCBI Taxonomy" id="112248"/>
    <lineage>
        <taxon>Bacteria</taxon>
        <taxon>Bacillati</taxon>
        <taxon>Bacillota</taxon>
        <taxon>Bacilli</taxon>
        <taxon>Bacillales</taxon>
        <taxon>Thermoactinomycetaceae</taxon>
        <taxon>Seinonella</taxon>
    </lineage>
</organism>
<dbReference type="GO" id="GO:0003677">
    <property type="term" value="F:DNA binding"/>
    <property type="evidence" value="ECO:0007669"/>
    <property type="project" value="InterPro"/>
</dbReference>
<dbReference type="Proteomes" id="UP000184476">
    <property type="component" value="Unassembled WGS sequence"/>
</dbReference>
<evidence type="ECO:0008006" key="3">
    <source>
        <dbReference type="Google" id="ProtNLM"/>
    </source>
</evidence>
<evidence type="ECO:0000313" key="2">
    <source>
        <dbReference type="Proteomes" id="UP000184476"/>
    </source>
</evidence>
<gene>
    <name evidence="1" type="ORF">SAMN05444392_11630</name>
</gene>
<dbReference type="OrthoDB" id="9812495at2"/>
<accession>A0A1M5AW55</accession>
<protein>
    <recommendedName>
        <fullName evidence="3">Helix-turn-helix</fullName>
    </recommendedName>
</protein>
<proteinExistence type="predicted"/>
<dbReference type="STRING" id="112248.SAMN05444392_11630"/>
<evidence type="ECO:0000313" key="1">
    <source>
        <dbReference type="EMBL" id="SHF34317.1"/>
    </source>
</evidence>
<sequence>MSLATLIFEQRIFNHLSENQLASIVQQPVNIIREWEEGISQPSLREILIMKVALKIPMELLLRNLSNEGAISDDFDIEDITFCLGDRKLSKEEEQKIVELVLDAIGVPDEYR</sequence>
<dbReference type="RefSeq" id="WP_073157639.1">
    <property type="nucleotide sequence ID" value="NZ_FQVL01000016.1"/>
</dbReference>
<dbReference type="EMBL" id="FQVL01000016">
    <property type="protein sequence ID" value="SHF34317.1"/>
    <property type="molecule type" value="Genomic_DNA"/>
</dbReference>